<evidence type="ECO:0000256" key="1">
    <source>
        <dbReference type="SAM" id="MobiDB-lite"/>
    </source>
</evidence>
<reference evidence="2" key="1">
    <citation type="submission" date="2023-07" db="EMBL/GenBank/DDBJ databases">
        <authorList>
            <consortium name="AG Swart"/>
            <person name="Singh M."/>
            <person name="Singh A."/>
            <person name="Seah K."/>
            <person name="Emmerich C."/>
        </authorList>
    </citation>
    <scope>NUCLEOTIDE SEQUENCE</scope>
    <source>
        <strain evidence="2">DP1</strain>
    </source>
</reference>
<feature type="region of interest" description="Disordered" evidence="1">
    <location>
        <begin position="92"/>
        <end position="115"/>
    </location>
</feature>
<sequence length="452" mass="51466">MGKSKSLMKMKKNPPLRLDPEDYDIQSSVSSLVGHKDDKPEGHNPIMKYSLNELFENPPVFDAPIINFNDDPSQNSWKLIANKVLSSKGRNKEIEGNKRGNCAPKNKPGRNIGLKRSRFNRKPRSIKRMSTLRARNCLKKASRKISSSKESTDTIRNISKQRQVSTKRGRFNSTDTFKGFNPKASEICPNFIKADKIQKSSAIPMRNLNLAEIKEDMTPLFQEKSVNLDQSEGFQECLVKRLSSGISSPAKSVSSDENPIQMKKLTKTRLLGKVFKIPNSGFKKRNYNKSLELTKGPNNRSINLLAKRFQRSVQNPTEDLKKAKRNSDRNKIKSAHRHQTFIPKKMKAPFNLMESFQSELSKVKADMDKCYSLGYVTLLNNSGRADHINKSKIKKKSKNNFEKTLKRKIGKNSSRAQRPFTPGRPWHYLNPRAVFAVGMPLQVAKANTNRPY</sequence>
<feature type="region of interest" description="Disordered" evidence="1">
    <location>
        <begin position="141"/>
        <end position="176"/>
    </location>
</feature>
<feature type="region of interest" description="Disordered" evidence="1">
    <location>
        <begin position="1"/>
        <end position="23"/>
    </location>
</feature>
<comment type="caution">
    <text evidence="2">The sequence shown here is derived from an EMBL/GenBank/DDBJ whole genome shotgun (WGS) entry which is preliminary data.</text>
</comment>
<dbReference type="Proteomes" id="UP001295684">
    <property type="component" value="Unassembled WGS sequence"/>
</dbReference>
<name>A0AAD1Y7T9_EUPCR</name>
<proteinExistence type="predicted"/>
<dbReference type="AlphaFoldDB" id="A0AAD1Y7T9"/>
<organism evidence="2 3">
    <name type="scientific">Euplotes crassus</name>
    <dbReference type="NCBI Taxonomy" id="5936"/>
    <lineage>
        <taxon>Eukaryota</taxon>
        <taxon>Sar</taxon>
        <taxon>Alveolata</taxon>
        <taxon>Ciliophora</taxon>
        <taxon>Intramacronucleata</taxon>
        <taxon>Spirotrichea</taxon>
        <taxon>Hypotrichia</taxon>
        <taxon>Euplotida</taxon>
        <taxon>Euplotidae</taxon>
        <taxon>Moneuplotes</taxon>
    </lineage>
</organism>
<evidence type="ECO:0000313" key="3">
    <source>
        <dbReference type="Proteomes" id="UP001295684"/>
    </source>
</evidence>
<feature type="region of interest" description="Disordered" evidence="1">
    <location>
        <begin position="314"/>
        <end position="336"/>
    </location>
</feature>
<feature type="compositionally biased region" description="Basic residues" evidence="1">
    <location>
        <begin position="1"/>
        <end position="14"/>
    </location>
</feature>
<gene>
    <name evidence="2" type="ORF">ECRASSUSDP1_LOCUS28637</name>
</gene>
<feature type="compositionally biased region" description="Polar residues" evidence="1">
    <location>
        <begin position="144"/>
        <end position="164"/>
    </location>
</feature>
<feature type="compositionally biased region" description="Basic and acidic residues" evidence="1">
    <location>
        <begin position="318"/>
        <end position="331"/>
    </location>
</feature>
<protein>
    <submittedName>
        <fullName evidence="2">Uncharacterized protein</fullName>
    </submittedName>
</protein>
<keyword evidence="3" id="KW-1185">Reference proteome</keyword>
<accession>A0AAD1Y7T9</accession>
<dbReference type="EMBL" id="CAMPGE010029531">
    <property type="protein sequence ID" value="CAI2387011.1"/>
    <property type="molecule type" value="Genomic_DNA"/>
</dbReference>
<evidence type="ECO:0000313" key="2">
    <source>
        <dbReference type="EMBL" id="CAI2387011.1"/>
    </source>
</evidence>